<dbReference type="OrthoDB" id="144293at2"/>
<dbReference type="GO" id="GO:0051539">
    <property type="term" value="F:4 iron, 4 sulfur cluster binding"/>
    <property type="evidence" value="ECO:0007669"/>
    <property type="project" value="UniProtKB-KW"/>
</dbReference>
<keyword evidence="17" id="KW-0812">Transmembrane</keyword>
<evidence type="ECO:0000313" key="20">
    <source>
        <dbReference type="Proteomes" id="UP000199558"/>
    </source>
</evidence>
<keyword evidence="17" id="KW-1133">Transmembrane helix</keyword>
<keyword evidence="6" id="KW-0004">4Fe-4S</keyword>
<dbReference type="InterPro" id="IPR005467">
    <property type="entry name" value="His_kinase_dom"/>
</dbReference>
<evidence type="ECO:0000256" key="4">
    <source>
        <dbReference type="ARBA" id="ARBA00012438"/>
    </source>
</evidence>
<organism evidence="19 20">
    <name type="scientific">Micromonospora sediminicola</name>
    <dbReference type="NCBI Taxonomy" id="946078"/>
    <lineage>
        <taxon>Bacteria</taxon>
        <taxon>Bacillati</taxon>
        <taxon>Actinomycetota</taxon>
        <taxon>Actinomycetes</taxon>
        <taxon>Micromonosporales</taxon>
        <taxon>Micromonosporaceae</taxon>
        <taxon>Micromonospora</taxon>
    </lineage>
</organism>
<dbReference type="Pfam" id="PF02518">
    <property type="entry name" value="HATPase_c"/>
    <property type="match status" value="1"/>
</dbReference>
<gene>
    <name evidence="19" type="ORF">GA0070622_3061</name>
</gene>
<keyword evidence="8" id="KW-0808">Transferase</keyword>
<evidence type="ECO:0000256" key="2">
    <source>
        <dbReference type="ARBA" id="ARBA00001966"/>
    </source>
</evidence>
<evidence type="ECO:0000259" key="18">
    <source>
        <dbReference type="PROSITE" id="PS50109"/>
    </source>
</evidence>
<dbReference type="InterPro" id="IPR050482">
    <property type="entry name" value="Sensor_HK_TwoCompSys"/>
</dbReference>
<dbReference type="PANTHER" id="PTHR24421">
    <property type="entry name" value="NITRATE/NITRITE SENSOR PROTEIN NARX-RELATED"/>
    <property type="match status" value="1"/>
</dbReference>
<dbReference type="EC" id="2.7.13.3" evidence="4"/>
<evidence type="ECO:0000256" key="15">
    <source>
        <dbReference type="ARBA" id="ARBA00030800"/>
    </source>
</evidence>
<evidence type="ECO:0000256" key="12">
    <source>
        <dbReference type="ARBA" id="ARBA00023012"/>
    </source>
</evidence>
<reference evidence="20" key="1">
    <citation type="submission" date="2016-06" db="EMBL/GenBank/DDBJ databases">
        <authorList>
            <person name="Varghese N."/>
            <person name="Submissions Spin"/>
        </authorList>
    </citation>
    <scope>NUCLEOTIDE SEQUENCE [LARGE SCALE GENOMIC DNA]</scope>
    <source>
        <strain evidence="20">DSM 45794</strain>
    </source>
</reference>
<name>A0A1A9BAP0_9ACTN</name>
<feature type="transmembrane region" description="Helical" evidence="17">
    <location>
        <begin position="140"/>
        <end position="160"/>
    </location>
</feature>
<dbReference type="GO" id="GO:0005737">
    <property type="term" value="C:cytoplasm"/>
    <property type="evidence" value="ECO:0007669"/>
    <property type="project" value="UniProtKB-SubCell"/>
</dbReference>
<dbReference type="InterPro" id="IPR003594">
    <property type="entry name" value="HATPase_dom"/>
</dbReference>
<dbReference type="GO" id="GO:0016020">
    <property type="term" value="C:membrane"/>
    <property type="evidence" value="ECO:0007669"/>
    <property type="project" value="InterPro"/>
</dbReference>
<dbReference type="STRING" id="946078.GA0070622_3061"/>
<evidence type="ECO:0000256" key="10">
    <source>
        <dbReference type="ARBA" id="ARBA00022777"/>
    </source>
</evidence>
<evidence type="ECO:0000256" key="9">
    <source>
        <dbReference type="ARBA" id="ARBA00022723"/>
    </source>
</evidence>
<feature type="transmembrane region" description="Helical" evidence="17">
    <location>
        <begin position="43"/>
        <end position="62"/>
    </location>
</feature>
<evidence type="ECO:0000256" key="14">
    <source>
        <dbReference type="ARBA" id="ARBA00024827"/>
    </source>
</evidence>
<keyword evidence="9" id="KW-0479">Metal-binding</keyword>
<dbReference type="PIRSF" id="PIRSF037434">
    <property type="entry name" value="STHK_ChrS"/>
    <property type="match status" value="1"/>
</dbReference>
<keyword evidence="7" id="KW-0963">Cytoplasm</keyword>
<evidence type="ECO:0000256" key="3">
    <source>
        <dbReference type="ARBA" id="ARBA00004496"/>
    </source>
</evidence>
<evidence type="ECO:0000313" key="19">
    <source>
        <dbReference type="EMBL" id="SBT66044.1"/>
    </source>
</evidence>
<dbReference type="SUPFAM" id="SSF55874">
    <property type="entry name" value="ATPase domain of HSP90 chaperone/DNA topoisomerase II/histidine kinase"/>
    <property type="match status" value="1"/>
</dbReference>
<dbReference type="InterPro" id="IPR036890">
    <property type="entry name" value="HATPase_C_sf"/>
</dbReference>
<evidence type="ECO:0000256" key="16">
    <source>
        <dbReference type="SAM" id="MobiDB-lite"/>
    </source>
</evidence>
<evidence type="ECO:0000256" key="5">
    <source>
        <dbReference type="ARBA" id="ARBA00017322"/>
    </source>
</evidence>
<dbReference type="AlphaFoldDB" id="A0A1A9BAP0"/>
<dbReference type="CDD" id="cd16917">
    <property type="entry name" value="HATPase_UhpB-NarQ-NarX-like"/>
    <property type="match status" value="1"/>
</dbReference>
<comment type="cofactor">
    <cofactor evidence="2">
        <name>[4Fe-4S] cluster</name>
        <dbReference type="ChEBI" id="CHEBI:49883"/>
    </cofactor>
</comment>
<dbReference type="GO" id="GO:0046983">
    <property type="term" value="F:protein dimerization activity"/>
    <property type="evidence" value="ECO:0007669"/>
    <property type="project" value="InterPro"/>
</dbReference>
<sequence>MTTAVPALTPTARVLAWCLHLLVAGLFTLAGLRAVATGRPHPVAVVAVAAAGLLAYAGGALLPGVRRSRLAAGWWLAAVTALWLVLTALTADGLWVAFPLYVLQLHLLPRRAGAVAVGVTALAAIVAFAAHRGAVTVPGVVGPALGAAVAVAVVRGYQALYRESERRRRLIEELTATRADLARAQHEAGVAAERERLAREIHDTLAQGLTSIQLLLSAAERVLPDRPDAAARHVGQARRAAVDNLAEARRFVAALAPPALDDTTLAGALERLCATTGARHPLAARLRVTGVPAPLPTAYEVTLLRIAQAGLANTVRHAGATTAEVTLGYHVDRVTVDVVDDGVGFDPDRLPVADPEAGGFGLASMRARVGALGGDLAVASAPGRGTTLSARLPRTPPGERP</sequence>
<evidence type="ECO:0000256" key="7">
    <source>
        <dbReference type="ARBA" id="ARBA00022490"/>
    </source>
</evidence>
<comment type="catalytic activity">
    <reaction evidence="1">
        <text>ATP + protein L-histidine = ADP + protein N-phospho-L-histidine.</text>
        <dbReference type="EC" id="2.7.13.3"/>
    </reaction>
</comment>
<keyword evidence="10 19" id="KW-0418">Kinase</keyword>
<feature type="transmembrane region" description="Helical" evidence="17">
    <location>
        <begin position="114"/>
        <end position="134"/>
    </location>
</feature>
<evidence type="ECO:0000256" key="1">
    <source>
        <dbReference type="ARBA" id="ARBA00000085"/>
    </source>
</evidence>
<feature type="transmembrane region" description="Helical" evidence="17">
    <location>
        <begin position="74"/>
        <end position="102"/>
    </location>
</feature>
<keyword evidence="11" id="KW-0408">Iron</keyword>
<evidence type="ECO:0000256" key="6">
    <source>
        <dbReference type="ARBA" id="ARBA00022485"/>
    </source>
</evidence>
<dbReference type="Pfam" id="PF07730">
    <property type="entry name" value="HisKA_3"/>
    <property type="match status" value="1"/>
</dbReference>
<keyword evidence="17" id="KW-0472">Membrane</keyword>
<accession>A0A1A9BAP0</accession>
<feature type="region of interest" description="Disordered" evidence="16">
    <location>
        <begin position="382"/>
        <end position="401"/>
    </location>
</feature>
<dbReference type="Gene3D" id="1.20.5.1930">
    <property type="match status" value="1"/>
</dbReference>
<dbReference type="GO" id="GO:0046872">
    <property type="term" value="F:metal ion binding"/>
    <property type="evidence" value="ECO:0007669"/>
    <property type="project" value="UniProtKB-KW"/>
</dbReference>
<dbReference type="RefSeq" id="WP_091573893.1">
    <property type="nucleotide sequence ID" value="NZ_FLRH01000003.1"/>
</dbReference>
<dbReference type="GO" id="GO:0000155">
    <property type="term" value="F:phosphorelay sensor kinase activity"/>
    <property type="evidence" value="ECO:0007669"/>
    <property type="project" value="InterPro"/>
</dbReference>
<proteinExistence type="predicted"/>
<feature type="domain" description="Histidine kinase" evidence="18">
    <location>
        <begin position="303"/>
        <end position="396"/>
    </location>
</feature>
<evidence type="ECO:0000256" key="11">
    <source>
        <dbReference type="ARBA" id="ARBA00023004"/>
    </source>
</evidence>
<dbReference type="PANTHER" id="PTHR24421:SF62">
    <property type="entry name" value="SENSORY TRANSDUCTION HISTIDINE KINASE"/>
    <property type="match status" value="1"/>
</dbReference>
<evidence type="ECO:0000256" key="17">
    <source>
        <dbReference type="SAM" id="Phobius"/>
    </source>
</evidence>
<feature type="transmembrane region" description="Helical" evidence="17">
    <location>
        <begin position="14"/>
        <end position="36"/>
    </location>
</feature>
<dbReference type="SMART" id="SM00387">
    <property type="entry name" value="HATPase_c"/>
    <property type="match status" value="1"/>
</dbReference>
<dbReference type="Gene3D" id="3.30.565.10">
    <property type="entry name" value="Histidine kinase-like ATPase, C-terminal domain"/>
    <property type="match status" value="1"/>
</dbReference>
<evidence type="ECO:0000256" key="8">
    <source>
        <dbReference type="ARBA" id="ARBA00022679"/>
    </source>
</evidence>
<comment type="subcellular location">
    <subcellularLocation>
        <location evidence="3">Cytoplasm</location>
    </subcellularLocation>
</comment>
<dbReference type="Proteomes" id="UP000199558">
    <property type="component" value="Unassembled WGS sequence"/>
</dbReference>
<keyword evidence="12" id="KW-0902">Two-component regulatory system</keyword>
<keyword evidence="20" id="KW-1185">Reference proteome</keyword>
<dbReference type="InterPro" id="IPR017205">
    <property type="entry name" value="Sig_transdc_His_kinase_ChrS"/>
</dbReference>
<dbReference type="PROSITE" id="PS50109">
    <property type="entry name" value="HIS_KIN"/>
    <property type="match status" value="1"/>
</dbReference>
<protein>
    <recommendedName>
        <fullName evidence="5">Oxygen sensor histidine kinase NreB</fullName>
        <ecNumber evidence="4">2.7.13.3</ecNumber>
    </recommendedName>
    <alternativeName>
        <fullName evidence="15">Nitrogen regulation protein B</fullName>
    </alternativeName>
</protein>
<dbReference type="PRINTS" id="PR00344">
    <property type="entry name" value="BCTRLSENSOR"/>
</dbReference>
<evidence type="ECO:0000256" key="13">
    <source>
        <dbReference type="ARBA" id="ARBA00023014"/>
    </source>
</evidence>
<dbReference type="EMBL" id="FLRH01000003">
    <property type="protein sequence ID" value="SBT66044.1"/>
    <property type="molecule type" value="Genomic_DNA"/>
</dbReference>
<dbReference type="InterPro" id="IPR004358">
    <property type="entry name" value="Sig_transdc_His_kin-like_C"/>
</dbReference>
<keyword evidence="13" id="KW-0411">Iron-sulfur</keyword>
<comment type="function">
    <text evidence="14">Member of the two-component regulatory system NreB/NreC involved in the control of dissimilatory nitrate/nitrite reduction in response to oxygen. NreB functions as a direct oxygen sensor histidine kinase which is autophosphorylated, in the absence of oxygen, probably at the conserved histidine residue, and transfers its phosphate group probably to a conserved aspartate residue of NreC. NreB/NreC activates the expression of the nitrate (narGHJI) and nitrite (nir) reductase operons, as well as the putative nitrate transporter gene narT.</text>
</comment>
<dbReference type="InterPro" id="IPR011712">
    <property type="entry name" value="Sig_transdc_His_kin_sub3_dim/P"/>
</dbReference>